<accession>A0A9W4U9R3</accession>
<dbReference type="SUPFAM" id="SSF82199">
    <property type="entry name" value="SET domain"/>
    <property type="match status" value="1"/>
</dbReference>
<dbReference type="Proteomes" id="UP001152607">
    <property type="component" value="Unassembled WGS sequence"/>
</dbReference>
<evidence type="ECO:0000256" key="3">
    <source>
        <dbReference type="SAM" id="MobiDB-lite"/>
    </source>
</evidence>
<dbReference type="InterPro" id="IPR053201">
    <property type="entry name" value="Flavunoidine_N-MTase"/>
</dbReference>
<keyword evidence="2" id="KW-0808">Transferase</keyword>
<dbReference type="InterPro" id="IPR003616">
    <property type="entry name" value="Post-SET_dom"/>
</dbReference>
<evidence type="ECO:0000256" key="2">
    <source>
        <dbReference type="ARBA" id="ARBA00022679"/>
    </source>
</evidence>
<dbReference type="Gene3D" id="2.170.270.10">
    <property type="entry name" value="SET domain"/>
    <property type="match status" value="1"/>
</dbReference>
<evidence type="ECO:0000256" key="1">
    <source>
        <dbReference type="ARBA" id="ARBA00022603"/>
    </source>
</evidence>
<sequence length="186" mass="20468">MSPPSATTETAPPANPPSKQDPSKIPAWVQPDLTRLLRVNHVPGSYTSYATSLVALPAGAVFARITSPTPASPAYSTVQASRDLHIELNSDLLYINHSCRPSLVFDMEKWEVRVSEDLEGGLKVGDLLTFFYPSTEWAMAQKFECTCEEKTCLGWIGGAKEMDGAVLKGYRLNSHIEALLREEGKW</sequence>
<dbReference type="EMBL" id="CAOQHR010000003">
    <property type="protein sequence ID" value="CAI6332069.1"/>
    <property type="molecule type" value="Genomic_DNA"/>
</dbReference>
<name>A0A9W4U9R3_9PLEO</name>
<dbReference type="OrthoDB" id="5984008at2759"/>
<evidence type="ECO:0000313" key="5">
    <source>
        <dbReference type="EMBL" id="CAI6332069.1"/>
    </source>
</evidence>
<protein>
    <recommendedName>
        <fullName evidence="4">Post-SET domain-containing protein</fullName>
    </recommendedName>
</protein>
<gene>
    <name evidence="5" type="ORF">PDIGIT_LOCUS5098</name>
</gene>
<dbReference type="GO" id="GO:0008168">
    <property type="term" value="F:methyltransferase activity"/>
    <property type="evidence" value="ECO:0007669"/>
    <property type="project" value="UniProtKB-KW"/>
</dbReference>
<feature type="compositionally biased region" description="Low complexity" evidence="3">
    <location>
        <begin position="1"/>
        <end position="12"/>
    </location>
</feature>
<keyword evidence="1" id="KW-0489">Methyltransferase</keyword>
<reference evidence="5" key="1">
    <citation type="submission" date="2023-01" db="EMBL/GenBank/DDBJ databases">
        <authorList>
            <person name="Van Ghelder C."/>
            <person name="Rancurel C."/>
        </authorList>
    </citation>
    <scope>NUCLEOTIDE SEQUENCE</scope>
    <source>
        <strain evidence="5">CNCM I-4278</strain>
    </source>
</reference>
<feature type="domain" description="Post-SET" evidence="4">
    <location>
        <begin position="141"/>
        <end position="157"/>
    </location>
</feature>
<organism evidence="5 6">
    <name type="scientific">Periconia digitata</name>
    <dbReference type="NCBI Taxonomy" id="1303443"/>
    <lineage>
        <taxon>Eukaryota</taxon>
        <taxon>Fungi</taxon>
        <taxon>Dikarya</taxon>
        <taxon>Ascomycota</taxon>
        <taxon>Pezizomycotina</taxon>
        <taxon>Dothideomycetes</taxon>
        <taxon>Pleosporomycetidae</taxon>
        <taxon>Pleosporales</taxon>
        <taxon>Massarineae</taxon>
        <taxon>Periconiaceae</taxon>
        <taxon>Periconia</taxon>
    </lineage>
</organism>
<dbReference type="PANTHER" id="PTHR12350:SF19">
    <property type="entry name" value="SET DOMAIN-CONTAINING PROTEIN"/>
    <property type="match status" value="1"/>
</dbReference>
<dbReference type="InterPro" id="IPR046341">
    <property type="entry name" value="SET_dom_sf"/>
</dbReference>
<evidence type="ECO:0000313" key="6">
    <source>
        <dbReference type="Proteomes" id="UP001152607"/>
    </source>
</evidence>
<dbReference type="GO" id="GO:0032259">
    <property type="term" value="P:methylation"/>
    <property type="evidence" value="ECO:0007669"/>
    <property type="project" value="UniProtKB-KW"/>
</dbReference>
<dbReference type="AlphaFoldDB" id="A0A9W4U9R3"/>
<proteinExistence type="predicted"/>
<comment type="caution">
    <text evidence="5">The sequence shown here is derived from an EMBL/GenBank/DDBJ whole genome shotgun (WGS) entry which is preliminary data.</text>
</comment>
<evidence type="ECO:0000259" key="4">
    <source>
        <dbReference type="PROSITE" id="PS50868"/>
    </source>
</evidence>
<dbReference type="PROSITE" id="PS50868">
    <property type="entry name" value="POST_SET"/>
    <property type="match status" value="1"/>
</dbReference>
<keyword evidence="6" id="KW-1185">Reference proteome</keyword>
<feature type="region of interest" description="Disordered" evidence="3">
    <location>
        <begin position="1"/>
        <end position="25"/>
    </location>
</feature>
<dbReference type="PANTHER" id="PTHR12350">
    <property type="entry name" value="HISTONE-LYSINE N-METHYLTRANSFERASE-RELATED"/>
    <property type="match status" value="1"/>
</dbReference>